<dbReference type="PANTHER" id="PTHR43792">
    <property type="entry name" value="GNAT FAMILY, PUTATIVE (AFU_ORTHOLOGUE AFUA_3G00765)-RELATED-RELATED"/>
    <property type="match status" value="1"/>
</dbReference>
<dbReference type="PROSITE" id="PS51186">
    <property type="entry name" value="GNAT"/>
    <property type="match status" value="1"/>
</dbReference>
<comment type="caution">
    <text evidence="2">The sequence shown here is derived from an EMBL/GenBank/DDBJ whole genome shotgun (WGS) entry which is preliminary data.</text>
</comment>
<protein>
    <submittedName>
        <fullName evidence="2">GNAT family N-acetyltransferase</fullName>
    </submittedName>
</protein>
<dbReference type="Proteomes" id="UP001196301">
    <property type="component" value="Unassembled WGS sequence"/>
</dbReference>
<accession>A0ABS6DWM6</accession>
<dbReference type="RefSeq" id="WP_216569293.1">
    <property type="nucleotide sequence ID" value="NZ_JAHLOQ010000015.1"/>
</dbReference>
<dbReference type="EMBL" id="JAHLOQ010000015">
    <property type="protein sequence ID" value="MBU5336169.1"/>
    <property type="molecule type" value="Genomic_DNA"/>
</dbReference>
<gene>
    <name evidence="2" type="ORF">KQI20_06930</name>
</gene>
<reference evidence="2 3" key="1">
    <citation type="submission" date="2021-06" db="EMBL/GenBank/DDBJ databases">
        <authorList>
            <person name="Sun Q."/>
            <person name="Li D."/>
        </authorList>
    </citation>
    <scope>NUCLEOTIDE SEQUENCE [LARGE SCALE GENOMIC DNA]</scope>
    <source>
        <strain evidence="2 3">N19</strain>
    </source>
</reference>
<evidence type="ECO:0000259" key="1">
    <source>
        <dbReference type="PROSITE" id="PS51186"/>
    </source>
</evidence>
<dbReference type="InterPro" id="IPR000182">
    <property type="entry name" value="GNAT_dom"/>
</dbReference>
<feature type="domain" description="N-acetyltransferase" evidence="1">
    <location>
        <begin position="13"/>
        <end position="182"/>
    </location>
</feature>
<evidence type="ECO:0000313" key="3">
    <source>
        <dbReference type="Proteomes" id="UP001196301"/>
    </source>
</evidence>
<dbReference type="InterPro" id="IPR051531">
    <property type="entry name" value="N-acetyltransferase"/>
</dbReference>
<keyword evidence="3" id="KW-1185">Reference proteome</keyword>
<sequence length="184" mass="21807">MYPQMEILETKNCILRPITLDDTEDLYEYYSIPEVVKYLPIKVHQTYSDTRRFIKAFFLNNYQKGKIGHYAVVLKNENKVIGNVGFNNIYPHAHGGEMGICINPNYWGYNLSFELAQVLIDYAFNILNLEYVYAVTYNDNVYSKKPLDKLNFIHESDFNKKFKNYNNQIVKCNKFVLYKNNYTK</sequence>
<proteinExistence type="predicted"/>
<organism evidence="2 3">
    <name type="scientific">Intestinibacter bartlettii</name>
    <dbReference type="NCBI Taxonomy" id="261299"/>
    <lineage>
        <taxon>Bacteria</taxon>
        <taxon>Bacillati</taxon>
        <taxon>Bacillota</taxon>
        <taxon>Clostridia</taxon>
        <taxon>Peptostreptococcales</taxon>
        <taxon>Peptostreptococcaceae</taxon>
        <taxon>Intestinibacter</taxon>
    </lineage>
</organism>
<name>A0ABS6DWM6_9FIRM</name>
<dbReference type="PANTHER" id="PTHR43792:SF1">
    <property type="entry name" value="N-ACETYLTRANSFERASE DOMAIN-CONTAINING PROTEIN"/>
    <property type="match status" value="1"/>
</dbReference>
<evidence type="ECO:0000313" key="2">
    <source>
        <dbReference type="EMBL" id="MBU5336169.1"/>
    </source>
</evidence>
<dbReference type="Pfam" id="PF13302">
    <property type="entry name" value="Acetyltransf_3"/>
    <property type="match status" value="1"/>
</dbReference>